<dbReference type="Proteomes" id="UP000001554">
    <property type="component" value="Chromosome 10"/>
</dbReference>
<organism evidence="2 3">
    <name type="scientific">Branchiostoma floridae</name>
    <name type="common">Florida lancelet</name>
    <name type="synonym">Amphioxus</name>
    <dbReference type="NCBI Taxonomy" id="7739"/>
    <lineage>
        <taxon>Eukaryota</taxon>
        <taxon>Metazoa</taxon>
        <taxon>Chordata</taxon>
        <taxon>Cephalochordata</taxon>
        <taxon>Leptocardii</taxon>
        <taxon>Amphioxiformes</taxon>
        <taxon>Branchiostomatidae</taxon>
        <taxon>Branchiostoma</taxon>
    </lineage>
</organism>
<dbReference type="PANTHER" id="PTHR14143">
    <property type="entry name" value="INTERFERON-INDUCIBLE GTPASE FAMILY MEMBER"/>
    <property type="match status" value="1"/>
</dbReference>
<keyword evidence="2" id="KW-1185">Reference proteome</keyword>
<dbReference type="Pfam" id="PF05049">
    <property type="entry name" value="IIGP"/>
    <property type="match status" value="1"/>
</dbReference>
<dbReference type="InterPro" id="IPR007743">
    <property type="entry name" value="Immunity-related_GTPase-like"/>
</dbReference>
<name>A0A9J7LVK2_BRAFL</name>
<feature type="transmembrane region" description="Helical" evidence="1">
    <location>
        <begin position="150"/>
        <end position="172"/>
    </location>
</feature>
<reference evidence="2" key="1">
    <citation type="journal article" date="2020" name="Nat. Ecol. Evol.">
        <title>Deeply conserved synteny resolves early events in vertebrate evolution.</title>
        <authorList>
            <person name="Simakov O."/>
            <person name="Marletaz F."/>
            <person name="Yue J.X."/>
            <person name="O'Connell B."/>
            <person name="Jenkins J."/>
            <person name="Brandt A."/>
            <person name="Calef R."/>
            <person name="Tung C.H."/>
            <person name="Huang T.K."/>
            <person name="Schmutz J."/>
            <person name="Satoh N."/>
            <person name="Yu J.K."/>
            <person name="Putnam N.H."/>
            <person name="Green R.E."/>
            <person name="Rokhsar D.S."/>
        </authorList>
    </citation>
    <scope>NUCLEOTIDE SEQUENCE [LARGE SCALE GENOMIC DNA]</scope>
    <source>
        <strain evidence="2">S238N-H82</strain>
    </source>
</reference>
<evidence type="ECO:0000313" key="3">
    <source>
        <dbReference type="RefSeq" id="XP_035688964.1"/>
    </source>
</evidence>
<gene>
    <name evidence="3" type="primary">LOC118424496</name>
</gene>
<dbReference type="GO" id="GO:0016020">
    <property type="term" value="C:membrane"/>
    <property type="evidence" value="ECO:0007669"/>
    <property type="project" value="InterPro"/>
</dbReference>
<feature type="transmembrane region" description="Helical" evidence="1">
    <location>
        <begin position="123"/>
        <end position="144"/>
    </location>
</feature>
<dbReference type="PANTHER" id="PTHR14143:SF1">
    <property type="entry name" value="IRG-TYPE G DOMAIN-CONTAINING PROTEIN"/>
    <property type="match status" value="1"/>
</dbReference>
<protein>
    <submittedName>
        <fullName evidence="3">Interferon-inducible GTPase 5-like</fullName>
    </submittedName>
</protein>
<accession>A0A9J7LVK2</accession>
<dbReference type="RefSeq" id="XP_035688964.1">
    <property type="nucleotide sequence ID" value="XM_035833071.1"/>
</dbReference>
<reference evidence="3" key="2">
    <citation type="submission" date="2025-08" db="UniProtKB">
        <authorList>
            <consortium name="RefSeq"/>
        </authorList>
    </citation>
    <scope>IDENTIFICATION</scope>
    <source>
        <strain evidence="3">S238N-H82</strain>
        <tissue evidence="3">Testes</tissue>
    </source>
</reference>
<sequence length="196" mass="20929">MGALRIAMLNSLSTYKQGVLIKNIQDFSMATLMKKGEVMRKIVWGVAAGAAAISAVPLPGIGVAMDMVAVTTAYVKVRKAFNIDDESLEQLASICNKSALALKRFRNRNSTLWSAIKNSRGKLALRNLAAVASSSVTVATLAITSATAKIALPIIGGVIAAPASFALIVFLVRKFIDEMEKCATKLFKFAFSNNML</sequence>
<evidence type="ECO:0000313" key="2">
    <source>
        <dbReference type="Proteomes" id="UP000001554"/>
    </source>
</evidence>
<keyword evidence="1" id="KW-0812">Transmembrane</keyword>
<proteinExistence type="predicted"/>
<dbReference type="KEGG" id="bfo:118424496"/>
<dbReference type="GO" id="GO:0005525">
    <property type="term" value="F:GTP binding"/>
    <property type="evidence" value="ECO:0007669"/>
    <property type="project" value="InterPro"/>
</dbReference>
<keyword evidence="1" id="KW-1133">Transmembrane helix</keyword>
<dbReference type="AlphaFoldDB" id="A0A9J7LVK2"/>
<dbReference type="OrthoDB" id="422720at2759"/>
<dbReference type="OMA" id="AMDMVAV"/>
<dbReference type="GeneID" id="118424496"/>
<feature type="transmembrane region" description="Helical" evidence="1">
    <location>
        <begin position="42"/>
        <end position="69"/>
    </location>
</feature>
<evidence type="ECO:0000256" key="1">
    <source>
        <dbReference type="SAM" id="Phobius"/>
    </source>
</evidence>
<keyword evidence="1" id="KW-0472">Membrane</keyword>